<keyword evidence="1" id="KW-1133">Transmembrane helix</keyword>
<proteinExistence type="predicted"/>
<organism evidence="2 3">
    <name type="scientific">Nocardioides renjunii</name>
    <dbReference type="NCBI Taxonomy" id="3095075"/>
    <lineage>
        <taxon>Bacteria</taxon>
        <taxon>Bacillati</taxon>
        <taxon>Actinomycetota</taxon>
        <taxon>Actinomycetes</taxon>
        <taxon>Propionibacteriales</taxon>
        <taxon>Nocardioidaceae</taxon>
        <taxon>Nocardioides</taxon>
    </lineage>
</organism>
<keyword evidence="1" id="KW-0472">Membrane</keyword>
<feature type="transmembrane region" description="Helical" evidence="1">
    <location>
        <begin position="432"/>
        <end position="448"/>
    </location>
</feature>
<evidence type="ECO:0000256" key="1">
    <source>
        <dbReference type="SAM" id="Phobius"/>
    </source>
</evidence>
<evidence type="ECO:0000313" key="2">
    <source>
        <dbReference type="EMBL" id="MDZ5661975.1"/>
    </source>
</evidence>
<evidence type="ECO:0000313" key="3">
    <source>
        <dbReference type="Proteomes" id="UP001291999"/>
    </source>
</evidence>
<accession>A0ABU5KC27</accession>
<keyword evidence="3" id="KW-1185">Reference proteome</keyword>
<feature type="transmembrane region" description="Helical" evidence="1">
    <location>
        <begin position="42"/>
        <end position="63"/>
    </location>
</feature>
<sequence>MSAPPTDVVDRLERLAGHAPGGTVDPDAVWARGRRRQGRRTASVLAAIVAAGVLAAAVTPAVLARVEPPVAASSQRMVLPDVLEAPGAWTPAFTVTPRRLSAVGVGQRAGLWSSSAALWGVDAGTGEGRWLELPGALPTAEADAQLSADGRRLAYWVTGTTPGEPMSMGGTEDDTPVVGLAVVDLETGDVVRWDVESEHGLAVQGLVWAGDVVWWQGGPVTPLGSGRTSTDIETHVWDVETDERSVIGGKDPRAALYLNEAGHAPQGFVTLPRTFRLQRVTEAEDPVSLRMDLPPDAPSTAGLFDPQMATDGTRVAALMVREAAVFDDAEAKELLVGSATEGTVVLEPVEGVGAQSLLGWRSPSEVVASIPTLVDESQVIRGRQVSAVDVTTGARTELLELRGALPVSVAAEAWTAEVVEAPDAPFAPDPRLVGVGGMVVIVFFVSLVRDLRRRRGHP</sequence>
<evidence type="ECO:0008006" key="4">
    <source>
        <dbReference type="Google" id="ProtNLM"/>
    </source>
</evidence>
<dbReference type="EMBL" id="JAXQPW010000002">
    <property type="protein sequence ID" value="MDZ5661975.1"/>
    <property type="molecule type" value="Genomic_DNA"/>
</dbReference>
<name>A0ABU5KC27_9ACTN</name>
<keyword evidence="1" id="KW-0812">Transmembrane</keyword>
<reference evidence="2 3" key="1">
    <citation type="submission" date="2023-11" db="EMBL/GenBank/DDBJ databases">
        <title>Novel species in genus Nocardioides.</title>
        <authorList>
            <person name="Zhou H."/>
        </authorList>
    </citation>
    <scope>NUCLEOTIDE SEQUENCE [LARGE SCALE GENOMIC DNA]</scope>
    <source>
        <strain evidence="2 3">S-58</strain>
    </source>
</reference>
<dbReference type="RefSeq" id="WP_322424139.1">
    <property type="nucleotide sequence ID" value="NZ_JAXQPW010000002.1"/>
</dbReference>
<dbReference type="SUPFAM" id="SSF69304">
    <property type="entry name" value="Tricorn protease N-terminal domain"/>
    <property type="match status" value="1"/>
</dbReference>
<protein>
    <recommendedName>
        <fullName evidence="4">WD40 repeat domain-containing protein</fullName>
    </recommendedName>
</protein>
<comment type="caution">
    <text evidence="2">The sequence shown here is derived from an EMBL/GenBank/DDBJ whole genome shotgun (WGS) entry which is preliminary data.</text>
</comment>
<gene>
    <name evidence="2" type="ORF">SFC79_09405</name>
</gene>
<dbReference type="Proteomes" id="UP001291999">
    <property type="component" value="Unassembled WGS sequence"/>
</dbReference>